<evidence type="ECO:0000256" key="1">
    <source>
        <dbReference type="ARBA" id="ARBA00002096"/>
    </source>
</evidence>
<evidence type="ECO:0000259" key="13">
    <source>
        <dbReference type="Pfam" id="PF07298"/>
    </source>
</evidence>
<comment type="subcellular location">
    <subcellularLocation>
        <location evidence="2">Membrane</location>
        <topology evidence="2">Multi-pass membrane protein</topology>
    </subcellularLocation>
</comment>
<comment type="function">
    <text evidence="1">Catalyzes the methylation of methanethiol (MeSH) to yield dimethylsulphide (DMS).</text>
</comment>
<name>A0A939K1P5_9BACT</name>
<keyword evidence="9 12" id="KW-1133">Transmembrane helix</keyword>
<evidence type="ECO:0000313" key="14">
    <source>
        <dbReference type="EMBL" id="MBO0935469.1"/>
    </source>
</evidence>
<feature type="transmembrane region" description="Helical" evidence="12">
    <location>
        <begin position="86"/>
        <end position="103"/>
    </location>
</feature>
<accession>A0A939K1P5</accession>
<gene>
    <name evidence="14" type="ORF">J2I47_02805</name>
</gene>
<keyword evidence="10 12" id="KW-0472">Membrane</keyword>
<evidence type="ECO:0000256" key="6">
    <source>
        <dbReference type="ARBA" id="ARBA00022679"/>
    </source>
</evidence>
<comment type="caution">
    <text evidence="14">The sequence shown here is derived from an EMBL/GenBank/DDBJ whole genome shotgun (WGS) entry which is preliminary data.</text>
</comment>
<feature type="transmembrane region" description="Helical" evidence="12">
    <location>
        <begin position="194"/>
        <end position="214"/>
    </location>
</feature>
<organism evidence="14 15">
    <name type="scientific">Fibrella rubiginis</name>
    <dbReference type="NCBI Taxonomy" id="2817060"/>
    <lineage>
        <taxon>Bacteria</taxon>
        <taxon>Pseudomonadati</taxon>
        <taxon>Bacteroidota</taxon>
        <taxon>Cytophagia</taxon>
        <taxon>Cytophagales</taxon>
        <taxon>Spirosomataceae</taxon>
        <taxon>Fibrella</taxon>
    </lineage>
</organism>
<dbReference type="Proteomes" id="UP000664034">
    <property type="component" value="Unassembled WGS sequence"/>
</dbReference>
<protein>
    <recommendedName>
        <fullName evidence="4">methanethiol S-methyltransferase</fullName>
        <ecNumber evidence="4">2.1.1.334</ecNumber>
    </recommendedName>
</protein>
<keyword evidence="6" id="KW-0808">Transferase</keyword>
<dbReference type="PANTHER" id="PTHR31040">
    <property type="entry name" value="NURIM"/>
    <property type="match status" value="1"/>
</dbReference>
<comment type="catalytic activity">
    <reaction evidence="11">
        <text>methanethiol + S-adenosyl-L-methionine = dimethyl sulfide + S-adenosyl-L-homocysteine + H(+)</text>
        <dbReference type="Rhea" id="RHEA:50428"/>
        <dbReference type="ChEBI" id="CHEBI:15378"/>
        <dbReference type="ChEBI" id="CHEBI:16007"/>
        <dbReference type="ChEBI" id="CHEBI:17437"/>
        <dbReference type="ChEBI" id="CHEBI:57856"/>
        <dbReference type="ChEBI" id="CHEBI:59789"/>
        <dbReference type="EC" id="2.1.1.334"/>
    </reaction>
</comment>
<dbReference type="Pfam" id="PF07298">
    <property type="entry name" value="NnrU"/>
    <property type="match status" value="1"/>
</dbReference>
<feature type="transmembrane region" description="Helical" evidence="12">
    <location>
        <begin position="7"/>
        <end position="33"/>
    </location>
</feature>
<dbReference type="EC" id="2.1.1.334" evidence="4"/>
<dbReference type="InterPro" id="IPR009915">
    <property type="entry name" value="NnrU_dom"/>
</dbReference>
<evidence type="ECO:0000256" key="7">
    <source>
        <dbReference type="ARBA" id="ARBA00022691"/>
    </source>
</evidence>
<evidence type="ECO:0000256" key="10">
    <source>
        <dbReference type="ARBA" id="ARBA00023136"/>
    </source>
</evidence>
<keyword evidence="8 12" id="KW-0812">Transmembrane</keyword>
<evidence type="ECO:0000256" key="4">
    <source>
        <dbReference type="ARBA" id="ARBA00012149"/>
    </source>
</evidence>
<reference evidence="14" key="1">
    <citation type="submission" date="2021-03" db="EMBL/GenBank/DDBJ databases">
        <title>Fibrella sp. HMF5335 genome sequencing and assembly.</title>
        <authorList>
            <person name="Kang H."/>
            <person name="Kim H."/>
            <person name="Bae S."/>
            <person name="Joh K."/>
        </authorList>
    </citation>
    <scope>NUCLEOTIDE SEQUENCE</scope>
    <source>
        <strain evidence="14">HMF5335</strain>
    </source>
</reference>
<keyword evidence="5" id="KW-0489">Methyltransferase</keyword>
<evidence type="ECO:0000256" key="3">
    <source>
        <dbReference type="ARBA" id="ARBA00010631"/>
    </source>
</evidence>
<dbReference type="GO" id="GO:0032259">
    <property type="term" value="P:methylation"/>
    <property type="evidence" value="ECO:0007669"/>
    <property type="project" value="UniProtKB-KW"/>
</dbReference>
<evidence type="ECO:0000256" key="12">
    <source>
        <dbReference type="SAM" id="Phobius"/>
    </source>
</evidence>
<evidence type="ECO:0000256" key="9">
    <source>
        <dbReference type="ARBA" id="ARBA00022989"/>
    </source>
</evidence>
<dbReference type="GO" id="GO:0008168">
    <property type="term" value="F:methyltransferase activity"/>
    <property type="evidence" value="ECO:0007669"/>
    <property type="project" value="UniProtKB-KW"/>
</dbReference>
<evidence type="ECO:0000256" key="8">
    <source>
        <dbReference type="ARBA" id="ARBA00022692"/>
    </source>
</evidence>
<dbReference type="AlphaFoldDB" id="A0A939K1P5"/>
<dbReference type="GO" id="GO:0016020">
    <property type="term" value="C:membrane"/>
    <property type="evidence" value="ECO:0007669"/>
    <property type="project" value="UniProtKB-SubCell"/>
</dbReference>
<evidence type="ECO:0000256" key="2">
    <source>
        <dbReference type="ARBA" id="ARBA00004141"/>
    </source>
</evidence>
<dbReference type="EMBL" id="JAFMYV010000001">
    <property type="protein sequence ID" value="MBO0935469.1"/>
    <property type="molecule type" value="Genomic_DNA"/>
</dbReference>
<evidence type="ECO:0000256" key="5">
    <source>
        <dbReference type="ARBA" id="ARBA00022603"/>
    </source>
</evidence>
<dbReference type="PANTHER" id="PTHR31040:SF1">
    <property type="entry name" value="NURIM"/>
    <property type="match status" value="1"/>
</dbReference>
<proteinExistence type="inferred from homology"/>
<dbReference type="InterPro" id="IPR054700">
    <property type="entry name" value="MddA"/>
</dbReference>
<feature type="domain" description="NnrU" evidence="13">
    <location>
        <begin position="55"/>
        <end position="226"/>
    </location>
</feature>
<evidence type="ECO:0000313" key="15">
    <source>
        <dbReference type="Proteomes" id="UP000664034"/>
    </source>
</evidence>
<feature type="transmembrane region" description="Helical" evidence="12">
    <location>
        <begin position="169"/>
        <end position="188"/>
    </location>
</feature>
<dbReference type="RefSeq" id="WP_207363020.1">
    <property type="nucleotide sequence ID" value="NZ_JAFMYV010000001.1"/>
</dbReference>
<feature type="transmembrane region" description="Helical" evidence="12">
    <location>
        <begin position="45"/>
        <end position="65"/>
    </location>
</feature>
<dbReference type="Gene3D" id="1.20.120.1630">
    <property type="match status" value="1"/>
</dbReference>
<dbReference type="NCBIfam" id="NF045656">
    <property type="entry name" value="MeththiolMtaseMddA"/>
    <property type="match status" value="1"/>
</dbReference>
<dbReference type="InterPro" id="IPR033580">
    <property type="entry name" value="Nurim-like"/>
</dbReference>
<comment type="similarity">
    <text evidence="3">Belongs to the nurim family.</text>
</comment>
<feature type="transmembrane region" description="Helical" evidence="12">
    <location>
        <begin position="123"/>
        <end position="148"/>
    </location>
</feature>
<keyword evidence="7" id="KW-0949">S-adenosyl-L-methionine</keyword>
<evidence type="ECO:0000256" key="11">
    <source>
        <dbReference type="ARBA" id="ARBA00048134"/>
    </source>
</evidence>
<keyword evidence="15" id="KW-1185">Reference proteome</keyword>
<sequence length="257" mass="29299">MKKLIVFLYGVLAYVIFLFTFLYAIGFVGNFVVPKSIDSGTEGPFARSLLINELLLGLFAIQHSVMARPAFKRWWTRLIDPVLERSTYVLLASLALLLLYWQWQPLPALIWKVDTKLGATLLTAISLSGWLIVLLSSFMINHFDLFGLKQVYNNLINRSDQAMRFKTNLFYNIVRHPIMLGFLIAFWATPVMTLGHLVFSLTTTTYIVVAVKFLEERDLLKSLGTDYEVYKQQVPMLIPFTGRRTSKAAPPKAKLIG</sequence>